<dbReference type="AlphaFoldDB" id="A0A2U9BSQ6"/>
<evidence type="ECO:0000313" key="1">
    <source>
        <dbReference type="EMBL" id="AWP07204.1"/>
    </source>
</evidence>
<protein>
    <submittedName>
        <fullName evidence="1">Uncharacterized protein</fullName>
    </submittedName>
</protein>
<dbReference type="Proteomes" id="UP000438429">
    <property type="component" value="Unassembled WGS sequence"/>
</dbReference>
<dbReference type="EMBL" id="VEVO01000012">
    <property type="protein sequence ID" value="KAF0033920.1"/>
    <property type="molecule type" value="Genomic_DNA"/>
</dbReference>
<evidence type="ECO:0000313" key="3">
    <source>
        <dbReference type="Proteomes" id="UP000246464"/>
    </source>
</evidence>
<dbReference type="EMBL" id="CP026251">
    <property type="protein sequence ID" value="AWP07204.1"/>
    <property type="molecule type" value="Genomic_DNA"/>
</dbReference>
<evidence type="ECO:0000313" key="4">
    <source>
        <dbReference type="Proteomes" id="UP000438429"/>
    </source>
</evidence>
<keyword evidence="3" id="KW-1185">Reference proteome</keyword>
<proteinExistence type="predicted"/>
<name>A0A2U9BSQ6_SCOMX</name>
<gene>
    <name evidence="2" type="ORF">F2P81_013986</name>
    <name evidence="1" type="ORF">SMAX5B_016475</name>
</gene>
<dbReference type="Proteomes" id="UP000246464">
    <property type="component" value="Chromosome 9"/>
</dbReference>
<evidence type="ECO:0000313" key="2">
    <source>
        <dbReference type="EMBL" id="KAF0033920.1"/>
    </source>
</evidence>
<reference evidence="1 3" key="1">
    <citation type="submission" date="2017-12" db="EMBL/GenBank/DDBJ databases">
        <title>Integrating genomic resources of turbot (Scophthalmus maximus) in depth evaluation of genetic and physical mapping variation across individuals.</title>
        <authorList>
            <person name="Martinez P."/>
        </authorList>
    </citation>
    <scope>NUCLEOTIDE SEQUENCE [LARGE SCALE GENOMIC DNA]</scope>
</reference>
<organism evidence="1 3">
    <name type="scientific">Scophthalmus maximus</name>
    <name type="common">Turbot</name>
    <name type="synonym">Psetta maxima</name>
    <dbReference type="NCBI Taxonomy" id="52904"/>
    <lineage>
        <taxon>Eukaryota</taxon>
        <taxon>Metazoa</taxon>
        <taxon>Chordata</taxon>
        <taxon>Craniata</taxon>
        <taxon>Vertebrata</taxon>
        <taxon>Euteleostomi</taxon>
        <taxon>Actinopterygii</taxon>
        <taxon>Neopterygii</taxon>
        <taxon>Teleostei</taxon>
        <taxon>Neoteleostei</taxon>
        <taxon>Acanthomorphata</taxon>
        <taxon>Carangaria</taxon>
        <taxon>Pleuronectiformes</taxon>
        <taxon>Pleuronectoidei</taxon>
        <taxon>Scophthalmidae</taxon>
        <taxon>Scophthalmus</taxon>
    </lineage>
</organism>
<sequence length="108" mass="12125">MLTNLYLSFRERSVHQKRRNVGGQTLKLGRAVARTTEKLFPRCAMSVSCPECVGKSTKVSLNNNNRASASLSVATAERRFLVSRRGRGHMTRGKEVGENIFPLYKIKV</sequence>
<accession>A0A2U9BSQ6</accession>
<reference evidence="2 4" key="2">
    <citation type="submission" date="2019-06" db="EMBL/GenBank/DDBJ databases">
        <title>Draft genomes of female and male turbot (Scophthalmus maximus).</title>
        <authorList>
            <person name="Xu H."/>
            <person name="Xu X.-W."/>
            <person name="Shao C."/>
            <person name="Chen S."/>
        </authorList>
    </citation>
    <scope>NUCLEOTIDE SEQUENCE [LARGE SCALE GENOMIC DNA]</scope>
    <source>
        <strain evidence="2">Ysfricsl-2016a</strain>
        <tissue evidence="2">Blood</tissue>
    </source>
</reference>